<dbReference type="InterPro" id="IPR011701">
    <property type="entry name" value="MFS"/>
</dbReference>
<dbReference type="OMA" id="GGSIWPW"/>
<evidence type="ECO:0000256" key="1">
    <source>
        <dbReference type="ARBA" id="ARBA00004127"/>
    </source>
</evidence>
<dbReference type="PANTHER" id="PTHR23501">
    <property type="entry name" value="MAJOR FACILITATOR SUPERFAMILY"/>
    <property type="match status" value="1"/>
</dbReference>
<dbReference type="RefSeq" id="XP_018274493.1">
    <property type="nucleotide sequence ID" value="XM_018415551.1"/>
</dbReference>
<dbReference type="Proteomes" id="UP000053890">
    <property type="component" value="Unassembled WGS sequence"/>
</dbReference>
<feature type="transmembrane region" description="Helical" evidence="8">
    <location>
        <begin position="373"/>
        <end position="398"/>
    </location>
</feature>
<feature type="domain" description="Major facilitator superfamily (MFS) profile" evidence="9">
    <location>
        <begin position="23"/>
        <end position="505"/>
    </location>
</feature>
<dbReference type="SUPFAM" id="SSF103473">
    <property type="entry name" value="MFS general substrate transporter"/>
    <property type="match status" value="1"/>
</dbReference>
<keyword evidence="11" id="KW-1185">Reference proteome</keyword>
<evidence type="ECO:0000256" key="7">
    <source>
        <dbReference type="SAM" id="MobiDB-lite"/>
    </source>
</evidence>
<comment type="similarity">
    <text evidence="2">Belongs to the major facilitator superfamily.</text>
</comment>
<evidence type="ECO:0000256" key="3">
    <source>
        <dbReference type="ARBA" id="ARBA00022448"/>
    </source>
</evidence>
<dbReference type="OrthoDB" id="10021397at2759"/>
<feature type="transmembrane region" description="Helical" evidence="8">
    <location>
        <begin position="20"/>
        <end position="37"/>
    </location>
</feature>
<feature type="transmembrane region" description="Helical" evidence="8">
    <location>
        <begin position="150"/>
        <end position="172"/>
    </location>
</feature>
<evidence type="ECO:0000313" key="11">
    <source>
        <dbReference type="Proteomes" id="UP000053890"/>
    </source>
</evidence>
<proteinExistence type="inferred from homology"/>
<keyword evidence="5 8" id="KW-1133">Transmembrane helix</keyword>
<dbReference type="InterPro" id="IPR020846">
    <property type="entry name" value="MFS_dom"/>
</dbReference>
<keyword evidence="6 8" id="KW-0472">Membrane</keyword>
<feature type="transmembrane region" description="Helical" evidence="8">
    <location>
        <begin position="419"/>
        <end position="438"/>
    </location>
</feature>
<reference evidence="10 11" key="1">
    <citation type="journal article" date="2015" name="Front. Microbiol.">
        <title>Genome sequence of the plant growth promoting endophytic yeast Rhodotorula graminis WP1.</title>
        <authorList>
            <person name="Firrincieli A."/>
            <person name="Otillar R."/>
            <person name="Salamov A."/>
            <person name="Schmutz J."/>
            <person name="Khan Z."/>
            <person name="Redman R.S."/>
            <person name="Fleck N.D."/>
            <person name="Lindquist E."/>
            <person name="Grigoriev I.V."/>
            <person name="Doty S.L."/>
        </authorList>
    </citation>
    <scope>NUCLEOTIDE SEQUENCE [LARGE SCALE GENOMIC DNA]</scope>
    <source>
        <strain evidence="10 11">WP1</strain>
    </source>
</reference>
<evidence type="ECO:0000256" key="8">
    <source>
        <dbReference type="SAM" id="Phobius"/>
    </source>
</evidence>
<comment type="subcellular location">
    <subcellularLocation>
        <location evidence="1">Endomembrane system</location>
        <topology evidence="1">Multi-pass membrane protein</topology>
    </subcellularLocation>
</comment>
<evidence type="ECO:0000256" key="2">
    <source>
        <dbReference type="ARBA" id="ARBA00008335"/>
    </source>
</evidence>
<protein>
    <recommendedName>
        <fullName evidence="9">Major facilitator superfamily (MFS) profile domain-containing protein</fullName>
    </recommendedName>
</protein>
<dbReference type="AlphaFoldDB" id="A0A194SCV8"/>
<dbReference type="Gene3D" id="1.20.1720.10">
    <property type="entry name" value="Multidrug resistance protein D"/>
    <property type="match status" value="1"/>
</dbReference>
<feature type="transmembrane region" description="Helical" evidence="8">
    <location>
        <begin position="178"/>
        <end position="196"/>
    </location>
</feature>
<evidence type="ECO:0000259" key="9">
    <source>
        <dbReference type="PROSITE" id="PS50850"/>
    </source>
</evidence>
<evidence type="ECO:0000313" key="10">
    <source>
        <dbReference type="EMBL" id="KPV78444.1"/>
    </source>
</evidence>
<dbReference type="PROSITE" id="PS00216">
    <property type="entry name" value="SUGAR_TRANSPORT_1"/>
    <property type="match status" value="1"/>
</dbReference>
<feature type="transmembrane region" description="Helical" evidence="8">
    <location>
        <begin position="244"/>
        <end position="262"/>
    </location>
</feature>
<dbReference type="PANTHER" id="PTHR23501:SF78">
    <property type="entry name" value="MAJOR FACILITATOR SUPERFAMILY (MFS) PROFILE DOMAIN-CONTAINING PROTEIN-RELATED"/>
    <property type="match status" value="1"/>
</dbReference>
<feature type="transmembrane region" description="Helical" evidence="8">
    <location>
        <begin position="282"/>
        <end position="307"/>
    </location>
</feature>
<dbReference type="InterPro" id="IPR005829">
    <property type="entry name" value="Sugar_transporter_CS"/>
</dbReference>
<dbReference type="GO" id="GO:0005886">
    <property type="term" value="C:plasma membrane"/>
    <property type="evidence" value="ECO:0007669"/>
    <property type="project" value="TreeGrafter"/>
</dbReference>
<evidence type="ECO:0000256" key="5">
    <source>
        <dbReference type="ARBA" id="ARBA00022989"/>
    </source>
</evidence>
<feature type="transmembrane region" description="Helical" evidence="8">
    <location>
        <begin position="319"/>
        <end position="340"/>
    </location>
</feature>
<accession>A0A194SCV8</accession>
<dbReference type="FunFam" id="1.20.1720.10:FF:000013">
    <property type="entry name" value="Related to multidrug resistance proteins"/>
    <property type="match status" value="1"/>
</dbReference>
<dbReference type="GO" id="GO:0022857">
    <property type="term" value="F:transmembrane transporter activity"/>
    <property type="evidence" value="ECO:0007669"/>
    <property type="project" value="InterPro"/>
</dbReference>
<dbReference type="GeneID" id="28975999"/>
<name>A0A194SCV8_RHOGW</name>
<feature type="compositionally biased region" description="Basic and acidic residues" evidence="7">
    <location>
        <begin position="562"/>
        <end position="573"/>
    </location>
</feature>
<sequence>MAKAAYVLQDQTSRLSGGQLLIVFFGLQVALFLSFLDSTSVSTAAPAIGRDLNASSSISWVGSSFLLANTSFQIVTSRLSDIFGRKAVLLAALFLFVVGDLLCGFAQSGIWLYACRGIAGIGGGGINSLSMIIVSDVVNVRDRGKYQGLLGIAISLGSAVGPFAGGLFAQYATWRWCFWITPPMGVGTMLIIWFLLPLKHVPGDFKTKLRQMDTTGSFLALAMTICFLVPLAGGGSSFRWDSPVVISLFVVSGVLAGLFFFVEGWLAKLPLLPGRMFKNRNIALLLGQTFLVGICYFGNIYMVPLYLQNVLGASAIKSAALLLPLVLVQTFTTTLSGYVLKWTNRTRASFFVGFVLWCAGQAGQVAFSRTTSVGVIVGVLLVQGLGIGATLQSTLVLIQVSGPSEDRAVVTGARNFVRSLGGAIGLAVGNTLVNNLFVKNLPPSLPDSVREQLQREFVLPVDMSHDVKDQVLDAYMAGMRAVFIFFVPVVAICLLLCFFIKDLPLSPPEPATEPSSSSSSDTAVDGDDEKGLDKAGTLSSTTLASPVELVEVEEQPAPSCSARHEPGPRRGGEDGSTAVPSVESDKSPV</sequence>
<dbReference type="PRINTS" id="PR01036">
    <property type="entry name" value="TCRTETB"/>
</dbReference>
<keyword evidence="4 8" id="KW-0812">Transmembrane</keyword>
<gene>
    <name evidence="10" type="ORF">RHOBADRAFT_50911</name>
</gene>
<feature type="transmembrane region" description="Helical" evidence="8">
    <location>
        <begin position="481"/>
        <end position="500"/>
    </location>
</feature>
<organism evidence="10 11">
    <name type="scientific">Rhodotorula graminis (strain WP1)</name>
    <dbReference type="NCBI Taxonomy" id="578459"/>
    <lineage>
        <taxon>Eukaryota</taxon>
        <taxon>Fungi</taxon>
        <taxon>Dikarya</taxon>
        <taxon>Basidiomycota</taxon>
        <taxon>Pucciniomycotina</taxon>
        <taxon>Microbotryomycetes</taxon>
        <taxon>Sporidiobolales</taxon>
        <taxon>Sporidiobolaceae</taxon>
        <taxon>Rhodotorula</taxon>
    </lineage>
</organism>
<dbReference type="PROSITE" id="PS50850">
    <property type="entry name" value="MFS"/>
    <property type="match status" value="1"/>
</dbReference>
<feature type="transmembrane region" description="Helical" evidence="8">
    <location>
        <begin position="347"/>
        <end position="367"/>
    </location>
</feature>
<feature type="transmembrane region" description="Helical" evidence="8">
    <location>
        <begin position="217"/>
        <end position="238"/>
    </location>
</feature>
<dbReference type="GO" id="GO:0012505">
    <property type="term" value="C:endomembrane system"/>
    <property type="evidence" value="ECO:0007669"/>
    <property type="project" value="UniProtKB-SubCell"/>
</dbReference>
<dbReference type="EMBL" id="KQ474073">
    <property type="protein sequence ID" value="KPV78444.1"/>
    <property type="molecule type" value="Genomic_DNA"/>
</dbReference>
<feature type="compositionally biased region" description="Low complexity" evidence="7">
    <location>
        <begin position="512"/>
        <end position="523"/>
    </location>
</feature>
<feature type="region of interest" description="Disordered" evidence="7">
    <location>
        <begin position="508"/>
        <end position="589"/>
    </location>
</feature>
<evidence type="ECO:0000256" key="4">
    <source>
        <dbReference type="ARBA" id="ARBA00022692"/>
    </source>
</evidence>
<feature type="transmembrane region" description="Helical" evidence="8">
    <location>
        <begin position="87"/>
        <end position="112"/>
    </location>
</feature>
<evidence type="ECO:0000256" key="6">
    <source>
        <dbReference type="ARBA" id="ARBA00023136"/>
    </source>
</evidence>
<dbReference type="Gene3D" id="1.20.1250.20">
    <property type="entry name" value="MFS general substrate transporter like domains"/>
    <property type="match status" value="1"/>
</dbReference>
<dbReference type="InterPro" id="IPR036259">
    <property type="entry name" value="MFS_trans_sf"/>
</dbReference>
<keyword evidence="3" id="KW-0813">Transport</keyword>
<dbReference type="Pfam" id="PF07690">
    <property type="entry name" value="MFS_1"/>
    <property type="match status" value="1"/>
</dbReference>
<feature type="transmembrane region" description="Helical" evidence="8">
    <location>
        <begin position="118"/>
        <end position="138"/>
    </location>
</feature>